<accession>A0AAD4TT70</accession>
<dbReference type="AlphaFoldDB" id="A0AAD4TT70"/>
<feature type="region of interest" description="Disordered" evidence="1">
    <location>
        <begin position="1"/>
        <end position="67"/>
    </location>
</feature>
<proteinExistence type="predicted"/>
<organism evidence="2 3">
    <name type="scientific">Ovis ammon polii</name>
    <dbReference type="NCBI Taxonomy" id="230172"/>
    <lineage>
        <taxon>Eukaryota</taxon>
        <taxon>Metazoa</taxon>
        <taxon>Chordata</taxon>
        <taxon>Craniata</taxon>
        <taxon>Vertebrata</taxon>
        <taxon>Euteleostomi</taxon>
        <taxon>Mammalia</taxon>
        <taxon>Eutheria</taxon>
        <taxon>Laurasiatheria</taxon>
        <taxon>Artiodactyla</taxon>
        <taxon>Ruminantia</taxon>
        <taxon>Pecora</taxon>
        <taxon>Bovidae</taxon>
        <taxon>Caprinae</taxon>
        <taxon>Ovis</taxon>
    </lineage>
</organism>
<evidence type="ECO:0000313" key="3">
    <source>
        <dbReference type="Proteomes" id="UP001214576"/>
    </source>
</evidence>
<keyword evidence="3" id="KW-1185">Reference proteome</keyword>
<gene>
    <name evidence="2" type="ORF">MG293_016977</name>
</gene>
<sequence length="126" mass="13996">MSVTGRPYHEDVTNPNGNRDPCEVKWPKNGVRRPPAYASAPEQQEPGVAPDGARHPGSCRDAPCADRPRALPSLLCVSYTRRQQMHPELFGPSALVFHLSVLQLKLRAFISDPSGPKFLHPKRHIN</sequence>
<name>A0AAD4TT70_OVIAM</name>
<evidence type="ECO:0000256" key="1">
    <source>
        <dbReference type="SAM" id="MobiDB-lite"/>
    </source>
</evidence>
<dbReference type="Proteomes" id="UP001214576">
    <property type="component" value="Unassembled WGS sequence"/>
</dbReference>
<evidence type="ECO:0000313" key="2">
    <source>
        <dbReference type="EMBL" id="KAI4533958.1"/>
    </source>
</evidence>
<comment type="caution">
    <text evidence="2">The sequence shown here is derived from an EMBL/GenBank/DDBJ whole genome shotgun (WGS) entry which is preliminary data.</text>
</comment>
<reference evidence="2" key="1">
    <citation type="submission" date="2022-03" db="EMBL/GenBank/DDBJ databases">
        <title>Genomic analyses of argali, domestic sheep and their hybrids provide insights into chromosomal evolution, heterosis and genetic basis of agronomic traits.</title>
        <authorList>
            <person name="Li M."/>
        </authorList>
    </citation>
    <scope>NUCLEOTIDE SEQUENCE</scope>
    <source>
        <strain evidence="2">CAU-MHL-2022a</strain>
        <tissue evidence="2">Skin</tissue>
    </source>
</reference>
<protein>
    <submittedName>
        <fullName evidence="2">Uncharacterized protein</fullName>
    </submittedName>
</protein>
<dbReference type="EMBL" id="JAKZEL010000020">
    <property type="protein sequence ID" value="KAI4533958.1"/>
    <property type="molecule type" value="Genomic_DNA"/>
</dbReference>